<proteinExistence type="predicted"/>
<feature type="non-terminal residue" evidence="2">
    <location>
        <position position="121"/>
    </location>
</feature>
<feature type="compositionally biased region" description="Low complexity" evidence="1">
    <location>
        <begin position="19"/>
        <end position="39"/>
    </location>
</feature>
<organism evidence="2 3">
    <name type="scientific">Bucco capensis</name>
    <name type="common">collared puffbird</name>
    <dbReference type="NCBI Taxonomy" id="135168"/>
    <lineage>
        <taxon>Eukaryota</taxon>
        <taxon>Metazoa</taxon>
        <taxon>Chordata</taxon>
        <taxon>Craniata</taxon>
        <taxon>Vertebrata</taxon>
        <taxon>Euteleostomi</taxon>
        <taxon>Archelosauria</taxon>
        <taxon>Archosauria</taxon>
        <taxon>Dinosauria</taxon>
        <taxon>Saurischia</taxon>
        <taxon>Theropoda</taxon>
        <taxon>Coelurosauria</taxon>
        <taxon>Aves</taxon>
        <taxon>Neognathae</taxon>
        <taxon>Neoaves</taxon>
        <taxon>Telluraves</taxon>
        <taxon>Coraciimorphae</taxon>
        <taxon>Piciformes</taxon>
        <taxon>Bucconidae</taxon>
        <taxon>Bucco</taxon>
    </lineage>
</organism>
<protein>
    <submittedName>
        <fullName evidence="2">GP179 protein</fullName>
    </submittedName>
</protein>
<dbReference type="Proteomes" id="UP000534107">
    <property type="component" value="Unassembled WGS sequence"/>
</dbReference>
<accession>A0A7K9HM69</accession>
<evidence type="ECO:0000256" key="1">
    <source>
        <dbReference type="SAM" id="MobiDB-lite"/>
    </source>
</evidence>
<feature type="region of interest" description="Disordered" evidence="1">
    <location>
        <begin position="1"/>
        <end position="121"/>
    </location>
</feature>
<dbReference type="AlphaFoldDB" id="A0A7K9HM69"/>
<evidence type="ECO:0000313" key="2">
    <source>
        <dbReference type="EMBL" id="NXH14959.1"/>
    </source>
</evidence>
<reference evidence="2 3" key="1">
    <citation type="submission" date="2019-09" db="EMBL/GenBank/DDBJ databases">
        <title>Bird 10,000 Genomes (B10K) Project - Family phase.</title>
        <authorList>
            <person name="Zhang G."/>
        </authorList>
    </citation>
    <scope>NUCLEOTIDE SEQUENCE [LARGE SCALE GENOMIC DNA]</scope>
    <source>
        <strain evidence="2">B10K-DU-001-16</strain>
        <tissue evidence="2">Muscle</tissue>
    </source>
</reference>
<dbReference type="OrthoDB" id="5823771at2759"/>
<gene>
    <name evidence="2" type="primary">Gpr179_0</name>
    <name evidence="2" type="ORF">BUCCAP_R15846</name>
</gene>
<dbReference type="EMBL" id="VWZO01009236">
    <property type="protein sequence ID" value="NXH14959.1"/>
    <property type="molecule type" value="Genomic_DNA"/>
</dbReference>
<feature type="non-terminal residue" evidence="2">
    <location>
        <position position="1"/>
    </location>
</feature>
<evidence type="ECO:0000313" key="3">
    <source>
        <dbReference type="Proteomes" id="UP000534107"/>
    </source>
</evidence>
<sequence length="121" mass="13148">CPWESMDMEQHPGKAQTRSPALPKSPSSKSQSLESLKAEICPWEAPEAESTDKAEICPWDVATALPEKGAAPGKGKHPPKEAGASKALEKRSSQHEAIFPWESLAMEKSSQKSTPEKELPK</sequence>
<name>A0A7K9HM69_9PICI</name>
<comment type="caution">
    <text evidence="2">The sequence shown here is derived from an EMBL/GenBank/DDBJ whole genome shotgun (WGS) entry which is preliminary data.</text>
</comment>
<keyword evidence="3" id="KW-1185">Reference proteome</keyword>